<accession>A0A9P0MQB9</accession>
<organism evidence="1 2">
    <name type="scientific">Nezara viridula</name>
    <name type="common">Southern green stink bug</name>
    <name type="synonym">Cimex viridulus</name>
    <dbReference type="NCBI Taxonomy" id="85310"/>
    <lineage>
        <taxon>Eukaryota</taxon>
        <taxon>Metazoa</taxon>
        <taxon>Ecdysozoa</taxon>
        <taxon>Arthropoda</taxon>
        <taxon>Hexapoda</taxon>
        <taxon>Insecta</taxon>
        <taxon>Pterygota</taxon>
        <taxon>Neoptera</taxon>
        <taxon>Paraneoptera</taxon>
        <taxon>Hemiptera</taxon>
        <taxon>Heteroptera</taxon>
        <taxon>Panheteroptera</taxon>
        <taxon>Pentatomomorpha</taxon>
        <taxon>Pentatomoidea</taxon>
        <taxon>Pentatomidae</taxon>
        <taxon>Pentatominae</taxon>
        <taxon>Nezara</taxon>
    </lineage>
</organism>
<dbReference type="Proteomes" id="UP001152798">
    <property type="component" value="Chromosome 4"/>
</dbReference>
<evidence type="ECO:0000313" key="1">
    <source>
        <dbReference type="EMBL" id="CAH1399101.1"/>
    </source>
</evidence>
<protein>
    <submittedName>
        <fullName evidence="1">Uncharacterized protein</fullName>
    </submittedName>
</protein>
<sequence length="97" mass="11125">MKARLETESSVLLSGYFAPLKEMPHTWSWDTMIAVINVHQPLSLECHSRANLISTSGDPPHRRGRRKIGYYRLNKAGYGCSARPINLWERKSQIMVI</sequence>
<dbReference type="AlphaFoldDB" id="A0A9P0MQB9"/>
<dbReference type="EMBL" id="OV725080">
    <property type="protein sequence ID" value="CAH1399101.1"/>
    <property type="molecule type" value="Genomic_DNA"/>
</dbReference>
<gene>
    <name evidence="1" type="ORF">NEZAVI_LOCUS8625</name>
</gene>
<evidence type="ECO:0000313" key="2">
    <source>
        <dbReference type="Proteomes" id="UP001152798"/>
    </source>
</evidence>
<name>A0A9P0MQB9_NEZVI</name>
<reference evidence="1" key="1">
    <citation type="submission" date="2022-01" db="EMBL/GenBank/DDBJ databases">
        <authorList>
            <person name="King R."/>
        </authorList>
    </citation>
    <scope>NUCLEOTIDE SEQUENCE</scope>
</reference>
<keyword evidence="2" id="KW-1185">Reference proteome</keyword>
<proteinExistence type="predicted"/>